<protein>
    <submittedName>
        <fullName evidence="1">Uncharacterized protein</fullName>
    </submittedName>
</protein>
<dbReference type="OrthoDB" id="5232608at2759"/>
<gene>
    <name evidence="1" type="ORF">B2J93_8622</name>
</gene>
<organism evidence="1 2">
    <name type="scientific">Diplocarpon coronariae</name>
    <dbReference type="NCBI Taxonomy" id="2795749"/>
    <lineage>
        <taxon>Eukaryota</taxon>
        <taxon>Fungi</taxon>
        <taxon>Dikarya</taxon>
        <taxon>Ascomycota</taxon>
        <taxon>Pezizomycotina</taxon>
        <taxon>Leotiomycetes</taxon>
        <taxon>Helotiales</taxon>
        <taxon>Drepanopezizaceae</taxon>
        <taxon>Diplocarpon</taxon>
    </lineage>
</organism>
<dbReference type="EMBL" id="MZNU01000336">
    <property type="protein sequence ID" value="OWP00051.1"/>
    <property type="molecule type" value="Genomic_DNA"/>
</dbReference>
<reference evidence="1 2" key="1">
    <citation type="submission" date="2017-04" db="EMBL/GenBank/DDBJ databases">
        <title>Draft genome sequence of Marssonina coronaria NL1: causal agent of apple blotch.</title>
        <authorList>
            <person name="Cheng Q."/>
        </authorList>
    </citation>
    <scope>NUCLEOTIDE SEQUENCE [LARGE SCALE GENOMIC DNA]</scope>
    <source>
        <strain evidence="1 2">NL1</strain>
    </source>
</reference>
<evidence type="ECO:0000313" key="2">
    <source>
        <dbReference type="Proteomes" id="UP000242519"/>
    </source>
</evidence>
<accession>A0A218YW94</accession>
<dbReference type="AlphaFoldDB" id="A0A218YW94"/>
<proteinExistence type="predicted"/>
<evidence type="ECO:0000313" key="1">
    <source>
        <dbReference type="EMBL" id="OWP00051.1"/>
    </source>
</evidence>
<dbReference type="InParanoid" id="A0A218YW94"/>
<comment type="caution">
    <text evidence="1">The sequence shown here is derived from an EMBL/GenBank/DDBJ whole genome shotgun (WGS) entry which is preliminary data.</text>
</comment>
<sequence length="90" mass="9414">MVSTYIVISAVVAFIAAALGAAYMAGALDPAIKEVGIFFFKAKAEAEKKKWQAQGLKEGEDFVSDNLKGNEKASEVANSFGGVSGLKKAL</sequence>
<name>A0A218YW94_9HELO</name>
<keyword evidence="2" id="KW-1185">Reference proteome</keyword>
<dbReference type="Proteomes" id="UP000242519">
    <property type="component" value="Unassembled WGS sequence"/>
</dbReference>